<organism evidence="1 2">
    <name type="scientific">Paracoccus litorisediminis</name>
    <dbReference type="NCBI Taxonomy" id="2006130"/>
    <lineage>
        <taxon>Bacteria</taxon>
        <taxon>Pseudomonadati</taxon>
        <taxon>Pseudomonadota</taxon>
        <taxon>Alphaproteobacteria</taxon>
        <taxon>Rhodobacterales</taxon>
        <taxon>Paracoccaceae</taxon>
        <taxon>Paracoccus</taxon>
    </lineage>
</organism>
<evidence type="ECO:0000313" key="1">
    <source>
        <dbReference type="EMBL" id="MTH62010.1"/>
    </source>
</evidence>
<accession>A0A844HQ47</accession>
<dbReference type="AlphaFoldDB" id="A0A844HQ47"/>
<proteinExistence type="predicted"/>
<keyword evidence="2" id="KW-1185">Reference proteome</keyword>
<evidence type="ECO:0000313" key="2">
    <source>
        <dbReference type="Proteomes" id="UP000449846"/>
    </source>
</evidence>
<dbReference type="RefSeq" id="WP_155041963.1">
    <property type="nucleotide sequence ID" value="NZ_WMIG01000024.1"/>
</dbReference>
<sequence>MITLAIFPDGTVFDLGGADDVDARQLDALRDLRDDWKAASSYYVKIT</sequence>
<gene>
    <name evidence="1" type="ORF">GL300_22695</name>
</gene>
<name>A0A844HQ47_9RHOB</name>
<comment type="caution">
    <text evidence="1">The sequence shown here is derived from an EMBL/GenBank/DDBJ whole genome shotgun (WGS) entry which is preliminary data.</text>
</comment>
<protein>
    <submittedName>
        <fullName evidence="1">Uncharacterized protein</fullName>
    </submittedName>
</protein>
<reference evidence="1 2" key="1">
    <citation type="submission" date="2019-11" db="EMBL/GenBank/DDBJ databases">
        <authorList>
            <person name="Dong K."/>
        </authorList>
    </citation>
    <scope>NUCLEOTIDE SEQUENCE [LARGE SCALE GENOMIC DNA]</scope>
    <source>
        <strain evidence="1 2">NBRC 112902</strain>
    </source>
</reference>
<dbReference type="Proteomes" id="UP000449846">
    <property type="component" value="Unassembled WGS sequence"/>
</dbReference>
<dbReference type="EMBL" id="WMIG01000024">
    <property type="protein sequence ID" value="MTH62010.1"/>
    <property type="molecule type" value="Genomic_DNA"/>
</dbReference>